<evidence type="ECO:0008006" key="4">
    <source>
        <dbReference type="Google" id="ProtNLM"/>
    </source>
</evidence>
<keyword evidence="3" id="KW-1185">Reference proteome</keyword>
<feature type="compositionally biased region" description="Basic and acidic residues" evidence="1">
    <location>
        <begin position="60"/>
        <end position="70"/>
    </location>
</feature>
<feature type="region of interest" description="Disordered" evidence="1">
    <location>
        <begin position="51"/>
        <end position="93"/>
    </location>
</feature>
<dbReference type="EMBL" id="BOPC01000129">
    <property type="protein sequence ID" value="GIJ30668.1"/>
    <property type="molecule type" value="Genomic_DNA"/>
</dbReference>
<organism evidence="2 3">
    <name type="scientific">Micromonospora qiuiae</name>
    <dbReference type="NCBI Taxonomy" id="502268"/>
    <lineage>
        <taxon>Bacteria</taxon>
        <taxon>Bacillati</taxon>
        <taxon>Actinomycetota</taxon>
        <taxon>Actinomycetes</taxon>
        <taxon>Micromonosporales</taxon>
        <taxon>Micromonosporaceae</taxon>
        <taxon>Micromonospora</taxon>
    </lineage>
</organism>
<name>A0ABQ4JJ89_9ACTN</name>
<comment type="caution">
    <text evidence="2">The sequence shown here is derived from an EMBL/GenBank/DDBJ whole genome shotgun (WGS) entry which is preliminary data.</text>
</comment>
<accession>A0ABQ4JJ89</accession>
<reference evidence="2 3" key="1">
    <citation type="submission" date="2021-01" db="EMBL/GenBank/DDBJ databases">
        <title>Whole genome shotgun sequence of Verrucosispora qiuiae NBRC 106684.</title>
        <authorList>
            <person name="Komaki H."/>
            <person name="Tamura T."/>
        </authorList>
    </citation>
    <scope>NUCLEOTIDE SEQUENCE [LARGE SCALE GENOMIC DNA]</scope>
    <source>
        <strain evidence="2 3">NBRC 106684</strain>
    </source>
</reference>
<evidence type="ECO:0000256" key="1">
    <source>
        <dbReference type="SAM" id="MobiDB-lite"/>
    </source>
</evidence>
<evidence type="ECO:0000313" key="3">
    <source>
        <dbReference type="Proteomes" id="UP000653076"/>
    </source>
</evidence>
<proteinExistence type="predicted"/>
<sequence length="93" mass="10264">MSLGLRPPARLEADKQGVCGYDGIEQGGKIRGQQSTERWQVMASIGQRIKGFLGSPQGRKMVDRGRREATKPSTQAKLRQFAERMTGGSSSRR</sequence>
<dbReference type="Proteomes" id="UP000653076">
    <property type="component" value="Unassembled WGS sequence"/>
</dbReference>
<protein>
    <recommendedName>
        <fullName evidence="4">CsbD family protein</fullName>
    </recommendedName>
</protein>
<evidence type="ECO:0000313" key="2">
    <source>
        <dbReference type="EMBL" id="GIJ30668.1"/>
    </source>
</evidence>
<gene>
    <name evidence="2" type="ORF">Vqi01_58300</name>
</gene>